<sequence>MCARACKASKDCQSSPFQSYVKDDFHSESIVLDNQCEKDKIQCEPQEGNVEYKYMLVNPSEERLHHLTTQLKWRVLEGSGEAIYAIGVEDDGTCKGISEQDLVSSLETLKEMSERAGCDMAMVRKQQGKEGWCAEVMVRQKPMDGHFIDMRIAVVGNVDSGKSTIVGVLTSGKLDNGRGLARSSVFRHRHELESGRTSSITQHIMGINASGDIVNYSSIHAKTSSEIVKESAKVVTFIDLAGHERYIKTTVYGMTGCVPDYTMVVVGANMGVQRMTKEHLGVALALKCPTYFVVTKVDMCPDNVLQGTVNELSKIVKAPGIRKMPLIVKSEKDVMTCAKSMASDARIAPIFLVSSVTGQSLELLRLFLNIIPAQKTKGLDVKAPAEFHIDDTFYVSGVGTVVAGTMLRGTLSTRSNLLLGPDNKGQFHPIQLKSIMNKSMPVNQVSAGQSATLAIKKVKRNQIRKGMVVVDAKLNPQACQRFTAEVMVLHHPTTIGINYQPVVHSLTVRQACKVVSLDRECIRTGDRALVTFEFLFRPEYLLVGARLIFREGRTKGIGRIMHLHYPDGTSVSVDDQENSSESMQ</sequence>
<dbReference type="EnsemblProtists" id="EKX34376">
    <property type="protein sequence ID" value="EKX34376"/>
    <property type="gene ID" value="GUITHDRAFT_166233"/>
</dbReference>
<dbReference type="SUPFAM" id="SSF50465">
    <property type="entry name" value="EF-Tu/eEF-1alpha/eIF2-gamma C-terminal domain"/>
    <property type="match status" value="1"/>
</dbReference>
<dbReference type="InterPro" id="IPR027417">
    <property type="entry name" value="P-loop_NTPase"/>
</dbReference>
<evidence type="ECO:0000313" key="12">
    <source>
        <dbReference type="Proteomes" id="UP000011087"/>
    </source>
</evidence>
<dbReference type="PANTHER" id="PTHR43721">
    <property type="entry name" value="ELONGATION FACTOR TU-RELATED"/>
    <property type="match status" value="1"/>
</dbReference>
<dbReference type="SUPFAM" id="SSF50447">
    <property type="entry name" value="Translation proteins"/>
    <property type="match status" value="1"/>
</dbReference>
<keyword evidence="4" id="KW-0934">Plastid</keyword>
<dbReference type="FunFam" id="2.40.30.10:FF:000014">
    <property type="entry name" value="Probable GTP-binding protein 1"/>
    <property type="match status" value="1"/>
</dbReference>
<evidence type="ECO:0000256" key="7">
    <source>
        <dbReference type="ARBA" id="ARBA00022917"/>
    </source>
</evidence>
<evidence type="ECO:0000313" key="10">
    <source>
        <dbReference type="EMBL" id="EKX34376.1"/>
    </source>
</evidence>
<dbReference type="EMBL" id="JH993111">
    <property type="protein sequence ID" value="EKX34376.1"/>
    <property type="molecule type" value="Genomic_DNA"/>
</dbReference>
<dbReference type="SUPFAM" id="SSF52540">
    <property type="entry name" value="P-loop containing nucleoside triphosphate hydrolases"/>
    <property type="match status" value="1"/>
</dbReference>
<keyword evidence="6" id="KW-0251">Elongation factor</keyword>
<evidence type="ECO:0000256" key="2">
    <source>
        <dbReference type="ARBA" id="ARBA00007249"/>
    </source>
</evidence>
<dbReference type="OMA" id="FRFIQRP"/>
<dbReference type="CDD" id="cd04165">
    <property type="entry name" value="GTPBP1_like"/>
    <property type="match status" value="1"/>
</dbReference>
<protein>
    <recommendedName>
        <fullName evidence="9">Tr-type G domain-containing protein</fullName>
    </recommendedName>
</protein>
<dbReference type="InterPro" id="IPR035531">
    <property type="entry name" value="GTPBP1-like"/>
</dbReference>
<reference evidence="11" key="3">
    <citation type="submission" date="2015-06" db="UniProtKB">
        <authorList>
            <consortium name="EnsemblProtists"/>
        </authorList>
    </citation>
    <scope>IDENTIFICATION</scope>
</reference>
<dbReference type="InterPro" id="IPR004161">
    <property type="entry name" value="EFTu-like_2"/>
</dbReference>
<dbReference type="Pfam" id="PF03143">
    <property type="entry name" value="GTP_EFTU_D3"/>
    <property type="match status" value="1"/>
</dbReference>
<gene>
    <name evidence="10" type="ORF">GUITHDRAFT_166233</name>
</gene>
<evidence type="ECO:0000256" key="8">
    <source>
        <dbReference type="ARBA" id="ARBA00023134"/>
    </source>
</evidence>
<dbReference type="GO" id="GO:0005525">
    <property type="term" value="F:GTP binding"/>
    <property type="evidence" value="ECO:0007669"/>
    <property type="project" value="UniProtKB-KW"/>
</dbReference>
<dbReference type="OrthoDB" id="248233at2759"/>
<evidence type="ECO:0000313" key="11">
    <source>
        <dbReference type="EnsemblProtists" id="EKX34376"/>
    </source>
</evidence>
<dbReference type="InterPro" id="IPR009000">
    <property type="entry name" value="Transl_B-barrel_sf"/>
</dbReference>
<organism evidence="10">
    <name type="scientific">Guillardia theta (strain CCMP2712)</name>
    <name type="common">Cryptophyte</name>
    <dbReference type="NCBI Taxonomy" id="905079"/>
    <lineage>
        <taxon>Eukaryota</taxon>
        <taxon>Cryptophyceae</taxon>
        <taxon>Pyrenomonadales</taxon>
        <taxon>Geminigeraceae</taxon>
        <taxon>Guillardia</taxon>
    </lineage>
</organism>
<keyword evidence="5" id="KW-0547">Nucleotide-binding</keyword>
<dbReference type="InterPro" id="IPR009001">
    <property type="entry name" value="Transl_elong_EF1A/Init_IF2_C"/>
</dbReference>
<name>L1IDP1_GUITC</name>
<dbReference type="eggNOG" id="KOG0463">
    <property type="taxonomic scope" value="Eukaryota"/>
</dbReference>
<dbReference type="GeneID" id="17291092"/>
<dbReference type="PROSITE" id="PS51722">
    <property type="entry name" value="G_TR_2"/>
    <property type="match status" value="1"/>
</dbReference>
<dbReference type="GO" id="GO:0003746">
    <property type="term" value="F:translation elongation factor activity"/>
    <property type="evidence" value="ECO:0007669"/>
    <property type="project" value="UniProtKB-KW"/>
</dbReference>
<keyword evidence="12" id="KW-1185">Reference proteome</keyword>
<dbReference type="CDD" id="cd03708">
    <property type="entry name" value="GTPBP_III"/>
    <property type="match status" value="1"/>
</dbReference>
<dbReference type="PaxDb" id="55529-EKX34376"/>
<dbReference type="GO" id="GO:0003924">
    <property type="term" value="F:GTPase activity"/>
    <property type="evidence" value="ECO:0007669"/>
    <property type="project" value="InterPro"/>
</dbReference>
<dbReference type="GO" id="GO:0009507">
    <property type="term" value="C:chloroplast"/>
    <property type="evidence" value="ECO:0007669"/>
    <property type="project" value="UniProtKB-SubCell"/>
</dbReference>
<feature type="domain" description="Tr-type G" evidence="9">
    <location>
        <begin position="147"/>
        <end position="375"/>
    </location>
</feature>
<dbReference type="KEGG" id="gtt:GUITHDRAFT_166233"/>
<dbReference type="Gene3D" id="2.40.30.10">
    <property type="entry name" value="Translation factors"/>
    <property type="match status" value="2"/>
</dbReference>
<dbReference type="FunFam" id="3.40.50.300:FF:000091">
    <property type="entry name" value="Probable GTP-binding protein 1"/>
    <property type="match status" value="1"/>
</dbReference>
<keyword evidence="7" id="KW-0648">Protein biosynthesis</keyword>
<dbReference type="CDD" id="cd03694">
    <property type="entry name" value="GTPBP_II"/>
    <property type="match status" value="1"/>
</dbReference>
<dbReference type="Pfam" id="PF00009">
    <property type="entry name" value="GTP_EFTU"/>
    <property type="match status" value="1"/>
</dbReference>
<keyword evidence="8" id="KW-0342">GTP-binding</keyword>
<evidence type="ECO:0000256" key="6">
    <source>
        <dbReference type="ARBA" id="ARBA00022768"/>
    </source>
</evidence>
<reference evidence="12" key="2">
    <citation type="submission" date="2012-11" db="EMBL/GenBank/DDBJ databases">
        <authorList>
            <person name="Kuo A."/>
            <person name="Curtis B.A."/>
            <person name="Tanifuji G."/>
            <person name="Burki F."/>
            <person name="Gruber A."/>
            <person name="Irimia M."/>
            <person name="Maruyama S."/>
            <person name="Arias M.C."/>
            <person name="Ball S.G."/>
            <person name="Gile G.H."/>
            <person name="Hirakawa Y."/>
            <person name="Hopkins J.F."/>
            <person name="Rensing S.A."/>
            <person name="Schmutz J."/>
            <person name="Symeonidi A."/>
            <person name="Elias M."/>
            <person name="Eveleigh R.J."/>
            <person name="Herman E.K."/>
            <person name="Klute M.J."/>
            <person name="Nakayama T."/>
            <person name="Obornik M."/>
            <person name="Reyes-Prieto A."/>
            <person name="Armbrust E.V."/>
            <person name="Aves S.J."/>
            <person name="Beiko R.G."/>
            <person name="Coutinho P."/>
            <person name="Dacks J.B."/>
            <person name="Durnford D.G."/>
            <person name="Fast N.M."/>
            <person name="Green B.R."/>
            <person name="Grisdale C."/>
            <person name="Hempe F."/>
            <person name="Henrissat B."/>
            <person name="Hoppner M.P."/>
            <person name="Ishida K.-I."/>
            <person name="Kim E."/>
            <person name="Koreny L."/>
            <person name="Kroth P.G."/>
            <person name="Liu Y."/>
            <person name="Malik S.-B."/>
            <person name="Maier U.G."/>
            <person name="McRose D."/>
            <person name="Mock T."/>
            <person name="Neilson J.A."/>
            <person name="Onodera N.T."/>
            <person name="Poole A.M."/>
            <person name="Pritham E.J."/>
            <person name="Richards T.A."/>
            <person name="Rocap G."/>
            <person name="Roy S.W."/>
            <person name="Sarai C."/>
            <person name="Schaack S."/>
            <person name="Shirato S."/>
            <person name="Slamovits C.H."/>
            <person name="Spencer D.F."/>
            <person name="Suzuki S."/>
            <person name="Worden A.Z."/>
            <person name="Zauner S."/>
            <person name="Barry K."/>
            <person name="Bell C."/>
            <person name="Bharti A.K."/>
            <person name="Crow J.A."/>
            <person name="Grimwood J."/>
            <person name="Kramer R."/>
            <person name="Lindquist E."/>
            <person name="Lucas S."/>
            <person name="Salamov A."/>
            <person name="McFadden G.I."/>
            <person name="Lane C.E."/>
            <person name="Keeling P.J."/>
            <person name="Gray M.W."/>
            <person name="Grigoriev I.V."/>
            <person name="Archibald J.M."/>
        </authorList>
    </citation>
    <scope>NUCLEOTIDE SEQUENCE</scope>
    <source>
        <strain evidence="12">CCMP2712</strain>
    </source>
</reference>
<reference evidence="10 12" key="1">
    <citation type="journal article" date="2012" name="Nature">
        <title>Algal genomes reveal evolutionary mosaicism and the fate of nucleomorphs.</title>
        <authorList>
            <consortium name="DOE Joint Genome Institute"/>
            <person name="Curtis B.A."/>
            <person name="Tanifuji G."/>
            <person name="Burki F."/>
            <person name="Gruber A."/>
            <person name="Irimia M."/>
            <person name="Maruyama S."/>
            <person name="Arias M.C."/>
            <person name="Ball S.G."/>
            <person name="Gile G.H."/>
            <person name="Hirakawa Y."/>
            <person name="Hopkins J.F."/>
            <person name="Kuo A."/>
            <person name="Rensing S.A."/>
            <person name="Schmutz J."/>
            <person name="Symeonidi A."/>
            <person name="Elias M."/>
            <person name="Eveleigh R.J."/>
            <person name="Herman E.K."/>
            <person name="Klute M.J."/>
            <person name="Nakayama T."/>
            <person name="Obornik M."/>
            <person name="Reyes-Prieto A."/>
            <person name="Armbrust E.V."/>
            <person name="Aves S.J."/>
            <person name="Beiko R.G."/>
            <person name="Coutinho P."/>
            <person name="Dacks J.B."/>
            <person name="Durnford D.G."/>
            <person name="Fast N.M."/>
            <person name="Green B.R."/>
            <person name="Grisdale C.J."/>
            <person name="Hempel F."/>
            <person name="Henrissat B."/>
            <person name="Hoppner M.P."/>
            <person name="Ishida K."/>
            <person name="Kim E."/>
            <person name="Koreny L."/>
            <person name="Kroth P.G."/>
            <person name="Liu Y."/>
            <person name="Malik S.B."/>
            <person name="Maier U.G."/>
            <person name="McRose D."/>
            <person name="Mock T."/>
            <person name="Neilson J.A."/>
            <person name="Onodera N.T."/>
            <person name="Poole A.M."/>
            <person name="Pritham E.J."/>
            <person name="Richards T.A."/>
            <person name="Rocap G."/>
            <person name="Roy S.W."/>
            <person name="Sarai C."/>
            <person name="Schaack S."/>
            <person name="Shirato S."/>
            <person name="Slamovits C.H."/>
            <person name="Spencer D.F."/>
            <person name="Suzuki S."/>
            <person name="Worden A.Z."/>
            <person name="Zauner S."/>
            <person name="Barry K."/>
            <person name="Bell C."/>
            <person name="Bharti A.K."/>
            <person name="Crow J.A."/>
            <person name="Grimwood J."/>
            <person name="Kramer R."/>
            <person name="Lindquist E."/>
            <person name="Lucas S."/>
            <person name="Salamov A."/>
            <person name="McFadden G.I."/>
            <person name="Lane C.E."/>
            <person name="Keeling P.J."/>
            <person name="Gray M.W."/>
            <person name="Grigoriev I.V."/>
            <person name="Archibald J.M."/>
        </authorList>
    </citation>
    <scope>NUCLEOTIDE SEQUENCE</scope>
    <source>
        <strain evidence="10 12">CCMP2712</strain>
    </source>
</reference>
<comment type="subcellular location">
    <subcellularLocation>
        <location evidence="1">Plastid</location>
        <location evidence="1">Chloroplast</location>
    </subcellularLocation>
</comment>
<proteinExistence type="inferred from homology"/>
<dbReference type="Proteomes" id="UP000011087">
    <property type="component" value="Unassembled WGS sequence"/>
</dbReference>
<accession>L1IDP1</accession>
<keyword evidence="3" id="KW-0150">Chloroplast</keyword>
<evidence type="ECO:0000256" key="4">
    <source>
        <dbReference type="ARBA" id="ARBA00022640"/>
    </source>
</evidence>
<evidence type="ECO:0000256" key="5">
    <source>
        <dbReference type="ARBA" id="ARBA00022741"/>
    </source>
</evidence>
<dbReference type="InterPro" id="IPR000795">
    <property type="entry name" value="T_Tr_GTP-bd_dom"/>
</dbReference>
<dbReference type="AlphaFoldDB" id="L1IDP1"/>
<comment type="similarity">
    <text evidence="2">Belongs to the TRAFAC class translation factor GTPase superfamily. Classic translation factor GTPase family. EF-Tu/EF-1A subfamily.</text>
</comment>
<dbReference type="Gene3D" id="3.40.50.300">
    <property type="entry name" value="P-loop containing nucleotide triphosphate hydrolases"/>
    <property type="match status" value="1"/>
</dbReference>
<dbReference type="RefSeq" id="XP_005821356.1">
    <property type="nucleotide sequence ID" value="XM_005821299.1"/>
</dbReference>
<evidence type="ECO:0000256" key="3">
    <source>
        <dbReference type="ARBA" id="ARBA00022528"/>
    </source>
</evidence>
<dbReference type="InterPro" id="IPR004160">
    <property type="entry name" value="Transl_elong_EFTu/EF1A_C"/>
</dbReference>
<dbReference type="Pfam" id="PF03144">
    <property type="entry name" value="GTP_EFTU_D2"/>
    <property type="match status" value="1"/>
</dbReference>
<dbReference type="PANTHER" id="PTHR43721:SF9">
    <property type="entry name" value="GTP-BINDING PROTEIN 1"/>
    <property type="match status" value="1"/>
</dbReference>
<dbReference type="InterPro" id="IPR050055">
    <property type="entry name" value="EF-Tu_GTPase"/>
</dbReference>
<dbReference type="STRING" id="905079.L1IDP1"/>
<evidence type="ECO:0000259" key="9">
    <source>
        <dbReference type="PROSITE" id="PS51722"/>
    </source>
</evidence>
<dbReference type="HOGENOM" id="CLU_012821_2_0_1"/>
<evidence type="ECO:0000256" key="1">
    <source>
        <dbReference type="ARBA" id="ARBA00004229"/>
    </source>
</evidence>